<dbReference type="PANTHER" id="PTHR11070:SF45">
    <property type="entry name" value="DNA 3'-5' HELICASE"/>
    <property type="match status" value="1"/>
</dbReference>
<evidence type="ECO:0000313" key="8">
    <source>
        <dbReference type="Proteomes" id="UP000604117"/>
    </source>
</evidence>
<dbReference type="GO" id="GO:0004386">
    <property type="term" value="F:helicase activity"/>
    <property type="evidence" value="ECO:0007669"/>
    <property type="project" value="UniProtKB-KW"/>
</dbReference>
<feature type="domain" description="UvrD-like helicase ATP-binding" evidence="6">
    <location>
        <begin position="179"/>
        <end position="520"/>
    </location>
</feature>
<dbReference type="Proteomes" id="UP000604117">
    <property type="component" value="Unassembled WGS sequence"/>
</dbReference>
<comment type="caution">
    <text evidence="7">The sequence shown here is derived from an EMBL/GenBank/DDBJ whole genome shotgun (WGS) entry which is preliminary data.</text>
</comment>
<keyword evidence="8" id="KW-1185">Reference proteome</keyword>
<evidence type="ECO:0000256" key="3">
    <source>
        <dbReference type="ARBA" id="ARBA00022806"/>
    </source>
</evidence>
<evidence type="ECO:0000256" key="2">
    <source>
        <dbReference type="ARBA" id="ARBA00022801"/>
    </source>
</evidence>
<dbReference type="PANTHER" id="PTHR11070">
    <property type="entry name" value="UVRD / RECB / PCRA DNA HELICASE FAMILY MEMBER"/>
    <property type="match status" value="1"/>
</dbReference>
<keyword evidence="4 5" id="KW-0067">ATP-binding</keyword>
<evidence type="ECO:0000259" key="6">
    <source>
        <dbReference type="PROSITE" id="PS51198"/>
    </source>
</evidence>
<keyword evidence="2 5" id="KW-0378">Hydrolase</keyword>
<accession>A0ABQ4CJ55</accession>
<protein>
    <submittedName>
        <fullName evidence="7">DNA helicase</fullName>
    </submittedName>
</protein>
<keyword evidence="1 5" id="KW-0547">Nucleotide-binding</keyword>
<evidence type="ECO:0000256" key="5">
    <source>
        <dbReference type="PROSITE-ProRule" id="PRU00560"/>
    </source>
</evidence>
<feature type="binding site" evidence="5">
    <location>
        <begin position="200"/>
        <end position="207"/>
    </location>
    <ligand>
        <name>ATP</name>
        <dbReference type="ChEBI" id="CHEBI:30616"/>
    </ligand>
</feature>
<dbReference type="RefSeq" id="WP_203710778.1">
    <property type="nucleotide sequence ID" value="NZ_BONE01000004.1"/>
</dbReference>
<dbReference type="InterPro" id="IPR000212">
    <property type="entry name" value="DNA_helicase_UvrD/REP"/>
</dbReference>
<proteinExistence type="predicted"/>
<evidence type="ECO:0000256" key="4">
    <source>
        <dbReference type="ARBA" id="ARBA00022840"/>
    </source>
</evidence>
<dbReference type="EMBL" id="BONE01000004">
    <property type="protein sequence ID" value="GIF71291.1"/>
    <property type="molecule type" value="Genomic_DNA"/>
</dbReference>
<dbReference type="InterPro" id="IPR027417">
    <property type="entry name" value="P-loop_NTPase"/>
</dbReference>
<organism evidence="7 8">
    <name type="scientific">Asanoa siamensis</name>
    <dbReference type="NCBI Taxonomy" id="926357"/>
    <lineage>
        <taxon>Bacteria</taxon>
        <taxon>Bacillati</taxon>
        <taxon>Actinomycetota</taxon>
        <taxon>Actinomycetes</taxon>
        <taxon>Micromonosporales</taxon>
        <taxon>Micromonosporaceae</taxon>
        <taxon>Asanoa</taxon>
    </lineage>
</organism>
<dbReference type="InterPro" id="IPR014016">
    <property type="entry name" value="UvrD-like_ATP-bd"/>
</dbReference>
<evidence type="ECO:0000256" key="1">
    <source>
        <dbReference type="ARBA" id="ARBA00022741"/>
    </source>
</evidence>
<keyword evidence="3 5" id="KW-0347">Helicase</keyword>
<sequence length="682" mass="75085">MSHELADELAYLAEARRALAWMLAHARMRVSTGDQVAGDRYTAERLGRMLKSHAKELAEEPDSPLYFGRLRFGDGDDAGEHRNQSYYLGRRRVTDADGRALVIDWRAPVSARFYRATARDPRGVTGRRRFGWSTRHPVQLTGYEDERLDHGEELGTASRLLAAEIERPRVGPMRDIVATIQPDQDELVRADLDRSLCVQGGPGTGKTAVGLHRAAYLLYAHRRRLSRNGVLVVGPNPAFLHYIAAVLPALGEVDVRQRTLDTLLSQTPPTATDTADAARVKHDVRMAAILRRALYANLEPPTGEVLVPDGSYRLRVSVHALARELAAIEAEDVPYGVGRERLRARIVAMLQRQLEWHGETPTKRWLDRIGRGRPVTAVLDRMWPKIRPEELLTALLTDPTTAADGVLTADEQRAIRWPRPPRSFRSAKWTSADHVLLDEIAGLIEHPAGFRHIVVDEAQDLSPMQCRVLARRSEHGSLTVLGDLAQGTTPWAATTWPEQMAHLGRPDAVVEALTTGFRVPATVLNLANRLLPGTAPLTRSLRTDGALRIRHDDDLAGATVAAVHAALQHAGSIAVIATDARLATLSEALRAAGVEVNTADDDRHRVTALPATLAKGLEFDHVIAVEPDEIVRAEPRGLNRLYVVLTRAVTRLDVLHSRPLPALLTEPVREAPPRTGQPAGCS</sequence>
<name>A0ABQ4CJ55_9ACTN</name>
<reference evidence="7 8" key="1">
    <citation type="submission" date="2021-01" db="EMBL/GenBank/DDBJ databases">
        <title>Whole genome shotgun sequence of Asanoa siamensis NBRC 107932.</title>
        <authorList>
            <person name="Komaki H."/>
            <person name="Tamura T."/>
        </authorList>
    </citation>
    <scope>NUCLEOTIDE SEQUENCE [LARGE SCALE GENOMIC DNA]</scope>
    <source>
        <strain evidence="7 8">NBRC 107932</strain>
    </source>
</reference>
<evidence type="ECO:0000313" key="7">
    <source>
        <dbReference type="EMBL" id="GIF71291.1"/>
    </source>
</evidence>
<dbReference type="SUPFAM" id="SSF52540">
    <property type="entry name" value="P-loop containing nucleoside triphosphate hydrolases"/>
    <property type="match status" value="1"/>
</dbReference>
<gene>
    <name evidence="7" type="ORF">Asi02nite_08090</name>
</gene>
<dbReference type="PROSITE" id="PS51198">
    <property type="entry name" value="UVRD_HELICASE_ATP_BIND"/>
    <property type="match status" value="1"/>
</dbReference>
<dbReference type="Gene3D" id="3.40.50.300">
    <property type="entry name" value="P-loop containing nucleotide triphosphate hydrolases"/>
    <property type="match status" value="3"/>
</dbReference>